<evidence type="ECO:0000313" key="3">
    <source>
        <dbReference type="Proteomes" id="UP000233837"/>
    </source>
</evidence>
<accession>A0A2I0WN71</accession>
<sequence>MEVQRRSTNWQMSVGGQRMGGSPAVVGRYSSGGRQEIRRWSAGTPAVVDGKRAPKFLPFFSSSPSSSSPSCEE</sequence>
<dbReference type="Proteomes" id="UP000233837">
    <property type="component" value="Unassembled WGS sequence"/>
</dbReference>
<organism evidence="2 3">
    <name type="scientific">Dendrobium catenatum</name>
    <dbReference type="NCBI Taxonomy" id="906689"/>
    <lineage>
        <taxon>Eukaryota</taxon>
        <taxon>Viridiplantae</taxon>
        <taxon>Streptophyta</taxon>
        <taxon>Embryophyta</taxon>
        <taxon>Tracheophyta</taxon>
        <taxon>Spermatophyta</taxon>
        <taxon>Magnoliopsida</taxon>
        <taxon>Liliopsida</taxon>
        <taxon>Asparagales</taxon>
        <taxon>Orchidaceae</taxon>
        <taxon>Epidendroideae</taxon>
        <taxon>Malaxideae</taxon>
        <taxon>Dendrobiinae</taxon>
        <taxon>Dendrobium</taxon>
    </lineage>
</organism>
<reference evidence="2 3" key="2">
    <citation type="journal article" date="2017" name="Nature">
        <title>The Apostasia genome and the evolution of orchids.</title>
        <authorList>
            <person name="Zhang G.Q."/>
            <person name="Liu K.W."/>
            <person name="Li Z."/>
            <person name="Lohaus R."/>
            <person name="Hsiao Y.Y."/>
            <person name="Niu S.C."/>
            <person name="Wang J.Y."/>
            <person name="Lin Y.C."/>
            <person name="Xu Q."/>
            <person name="Chen L.J."/>
            <person name="Yoshida K."/>
            <person name="Fujiwara S."/>
            <person name="Wang Z.W."/>
            <person name="Zhang Y.Q."/>
            <person name="Mitsuda N."/>
            <person name="Wang M."/>
            <person name="Liu G.H."/>
            <person name="Pecoraro L."/>
            <person name="Huang H.X."/>
            <person name="Xiao X.J."/>
            <person name="Lin M."/>
            <person name="Wu X.Y."/>
            <person name="Wu W.L."/>
            <person name="Chen Y.Y."/>
            <person name="Chang S.B."/>
            <person name="Sakamoto S."/>
            <person name="Ohme-Takagi M."/>
            <person name="Yagi M."/>
            <person name="Zeng S.J."/>
            <person name="Shen C.Y."/>
            <person name="Yeh C.M."/>
            <person name="Luo Y.B."/>
            <person name="Tsai W.C."/>
            <person name="Van de Peer Y."/>
            <person name="Liu Z.J."/>
        </authorList>
    </citation>
    <scope>NUCLEOTIDE SEQUENCE [LARGE SCALE GENOMIC DNA]</scope>
    <source>
        <tissue evidence="2">The whole plant</tissue>
    </source>
</reference>
<feature type="compositionally biased region" description="Polar residues" evidence="1">
    <location>
        <begin position="1"/>
        <end position="14"/>
    </location>
</feature>
<proteinExistence type="predicted"/>
<dbReference type="AlphaFoldDB" id="A0A2I0WN71"/>
<gene>
    <name evidence="2" type="ORF">MA16_Dca001697</name>
</gene>
<evidence type="ECO:0000256" key="1">
    <source>
        <dbReference type="SAM" id="MobiDB-lite"/>
    </source>
</evidence>
<keyword evidence="3" id="KW-1185">Reference proteome</keyword>
<reference evidence="2 3" key="1">
    <citation type="journal article" date="2016" name="Sci. Rep.">
        <title>The Dendrobium catenatum Lindl. genome sequence provides insights into polysaccharide synthase, floral development and adaptive evolution.</title>
        <authorList>
            <person name="Zhang G.Q."/>
            <person name="Xu Q."/>
            <person name="Bian C."/>
            <person name="Tsai W.C."/>
            <person name="Yeh C.M."/>
            <person name="Liu K.W."/>
            <person name="Yoshida K."/>
            <person name="Zhang L.S."/>
            <person name="Chang S.B."/>
            <person name="Chen F."/>
            <person name="Shi Y."/>
            <person name="Su Y.Y."/>
            <person name="Zhang Y.Q."/>
            <person name="Chen L.J."/>
            <person name="Yin Y."/>
            <person name="Lin M."/>
            <person name="Huang H."/>
            <person name="Deng H."/>
            <person name="Wang Z.W."/>
            <person name="Zhu S.L."/>
            <person name="Zhao X."/>
            <person name="Deng C."/>
            <person name="Niu S.C."/>
            <person name="Huang J."/>
            <person name="Wang M."/>
            <person name="Liu G.H."/>
            <person name="Yang H.J."/>
            <person name="Xiao X.J."/>
            <person name="Hsiao Y.Y."/>
            <person name="Wu W.L."/>
            <person name="Chen Y.Y."/>
            <person name="Mitsuda N."/>
            <person name="Ohme-Takagi M."/>
            <person name="Luo Y.B."/>
            <person name="Van de Peer Y."/>
            <person name="Liu Z.J."/>
        </authorList>
    </citation>
    <scope>NUCLEOTIDE SEQUENCE [LARGE SCALE GENOMIC DNA]</scope>
    <source>
        <tissue evidence="2">The whole plant</tissue>
    </source>
</reference>
<dbReference type="EMBL" id="KZ502537">
    <property type="protein sequence ID" value="PKU77091.1"/>
    <property type="molecule type" value="Genomic_DNA"/>
</dbReference>
<feature type="region of interest" description="Disordered" evidence="1">
    <location>
        <begin position="1"/>
        <end position="33"/>
    </location>
</feature>
<evidence type="ECO:0000313" key="2">
    <source>
        <dbReference type="EMBL" id="PKU77091.1"/>
    </source>
</evidence>
<protein>
    <submittedName>
        <fullName evidence="2">Uncharacterized protein</fullName>
    </submittedName>
</protein>
<name>A0A2I0WN71_9ASPA</name>